<evidence type="ECO:0000313" key="2">
    <source>
        <dbReference type="EMBL" id="MFC3051598.1"/>
    </source>
</evidence>
<dbReference type="Pfam" id="PF04654">
    <property type="entry name" value="DUF599"/>
    <property type="match status" value="1"/>
</dbReference>
<proteinExistence type="predicted"/>
<accession>A0ABV7D3L2</accession>
<dbReference type="Proteomes" id="UP001595444">
    <property type="component" value="Unassembled WGS sequence"/>
</dbReference>
<protein>
    <submittedName>
        <fullName evidence="2">DUF599 domain-containing protein</fullName>
    </submittedName>
</protein>
<keyword evidence="1" id="KW-1133">Transmembrane helix</keyword>
<feature type="transmembrane region" description="Helical" evidence="1">
    <location>
        <begin position="118"/>
        <end position="135"/>
    </location>
</feature>
<feature type="transmembrane region" description="Helical" evidence="1">
    <location>
        <begin position="190"/>
        <end position="219"/>
    </location>
</feature>
<organism evidence="2 3">
    <name type="scientific">Kordiimonas pumila</name>
    <dbReference type="NCBI Taxonomy" id="2161677"/>
    <lineage>
        <taxon>Bacteria</taxon>
        <taxon>Pseudomonadati</taxon>
        <taxon>Pseudomonadota</taxon>
        <taxon>Alphaproteobacteria</taxon>
        <taxon>Kordiimonadales</taxon>
        <taxon>Kordiimonadaceae</taxon>
        <taxon>Kordiimonas</taxon>
    </lineage>
</organism>
<feature type="transmembrane region" description="Helical" evidence="1">
    <location>
        <begin position="6"/>
        <end position="31"/>
    </location>
</feature>
<keyword evidence="1" id="KW-0472">Membrane</keyword>
<sequence>MIEKLVIFGVSMADVLVVSFFLLVWIGYTYVADHSSLHKKSISYAMDRQRLRWLTEASSREVKIVDTNVLRTLITGISFFASSTVLVMGGLIAALGYAEKLAVTFSHLPLINPVTTDGLTLRFCFLLGIFVYAFFKFAWAFRTANYCAIIIGGMPDTAPNQNAAAKQNRITVATSLSSTSGHSYNRGIRAYFFALAGLAWFVGPVFFVAATIVVLLVLIRREFASNSVRMLRGLD</sequence>
<dbReference type="PANTHER" id="PTHR31881:SF6">
    <property type="entry name" value="OS09G0494600 PROTEIN"/>
    <property type="match status" value="1"/>
</dbReference>
<keyword evidence="1" id="KW-0812">Transmembrane</keyword>
<comment type="caution">
    <text evidence="2">The sequence shown here is derived from an EMBL/GenBank/DDBJ whole genome shotgun (WGS) entry which is preliminary data.</text>
</comment>
<evidence type="ECO:0000313" key="3">
    <source>
        <dbReference type="Proteomes" id="UP001595444"/>
    </source>
</evidence>
<dbReference type="PANTHER" id="PTHR31881">
    <property type="match status" value="1"/>
</dbReference>
<dbReference type="InterPro" id="IPR006747">
    <property type="entry name" value="DUF599"/>
</dbReference>
<dbReference type="RefSeq" id="WP_194215075.1">
    <property type="nucleotide sequence ID" value="NZ_CP061205.1"/>
</dbReference>
<feature type="transmembrane region" description="Helical" evidence="1">
    <location>
        <begin position="73"/>
        <end position="98"/>
    </location>
</feature>
<dbReference type="EMBL" id="JBHRSL010000004">
    <property type="protein sequence ID" value="MFC3051598.1"/>
    <property type="molecule type" value="Genomic_DNA"/>
</dbReference>
<reference evidence="3" key="1">
    <citation type="journal article" date="2019" name="Int. J. Syst. Evol. Microbiol.">
        <title>The Global Catalogue of Microorganisms (GCM) 10K type strain sequencing project: providing services to taxonomists for standard genome sequencing and annotation.</title>
        <authorList>
            <consortium name="The Broad Institute Genomics Platform"/>
            <consortium name="The Broad Institute Genome Sequencing Center for Infectious Disease"/>
            <person name="Wu L."/>
            <person name="Ma J."/>
        </authorList>
    </citation>
    <scope>NUCLEOTIDE SEQUENCE [LARGE SCALE GENOMIC DNA]</scope>
    <source>
        <strain evidence="3">KCTC 62164</strain>
    </source>
</reference>
<gene>
    <name evidence="2" type="ORF">ACFOKA_06770</name>
</gene>
<evidence type="ECO:0000256" key="1">
    <source>
        <dbReference type="SAM" id="Phobius"/>
    </source>
</evidence>
<keyword evidence="3" id="KW-1185">Reference proteome</keyword>
<name>A0ABV7D3L2_9PROT</name>